<dbReference type="AlphaFoldDB" id="A0A2G8S452"/>
<sequence>MDTNTNTGSTVASQNPTHTRVFVPISVPNQQDTNNATATSEAQGIPSALSSSSVRSGSSDVSGSGAPGSPTSQPTASSATTAPQSPPSAASGLPPSTTALTPSSSLPDPTGGPSRGVSPIPPGPHGPNIGAIIGTVLAALVMLLCIVLALIFLLRRRARTRAKRRSRGSPWQRLEPHVCDDASSIPESSVWTWFGSAPIDSDYEPKQESRPQTPDSQAT</sequence>
<organism evidence="3 4">
    <name type="scientific">Ganoderma sinense ZZ0214-1</name>
    <dbReference type="NCBI Taxonomy" id="1077348"/>
    <lineage>
        <taxon>Eukaryota</taxon>
        <taxon>Fungi</taxon>
        <taxon>Dikarya</taxon>
        <taxon>Basidiomycota</taxon>
        <taxon>Agaricomycotina</taxon>
        <taxon>Agaricomycetes</taxon>
        <taxon>Polyporales</taxon>
        <taxon>Polyporaceae</taxon>
        <taxon>Ganoderma</taxon>
    </lineage>
</organism>
<feature type="compositionally biased region" description="Polar residues" evidence="1">
    <location>
        <begin position="27"/>
        <end position="42"/>
    </location>
</feature>
<comment type="caution">
    <text evidence="3">The sequence shown here is derived from an EMBL/GenBank/DDBJ whole genome shotgun (WGS) entry which is preliminary data.</text>
</comment>
<accession>A0A2G8S452</accession>
<keyword evidence="4" id="KW-1185">Reference proteome</keyword>
<reference evidence="3 4" key="1">
    <citation type="journal article" date="2015" name="Sci. Rep.">
        <title>Chromosome-level genome map provides insights into diverse defense mechanisms in the medicinal fungus Ganoderma sinense.</title>
        <authorList>
            <person name="Zhu Y."/>
            <person name="Xu J."/>
            <person name="Sun C."/>
            <person name="Zhou S."/>
            <person name="Xu H."/>
            <person name="Nelson D.R."/>
            <person name="Qian J."/>
            <person name="Song J."/>
            <person name="Luo H."/>
            <person name="Xiang L."/>
            <person name="Li Y."/>
            <person name="Xu Z."/>
            <person name="Ji A."/>
            <person name="Wang L."/>
            <person name="Lu S."/>
            <person name="Hayward A."/>
            <person name="Sun W."/>
            <person name="Li X."/>
            <person name="Schwartz D.C."/>
            <person name="Wang Y."/>
            <person name="Chen S."/>
        </authorList>
    </citation>
    <scope>NUCLEOTIDE SEQUENCE [LARGE SCALE GENOMIC DNA]</scope>
    <source>
        <strain evidence="3 4">ZZ0214-1</strain>
    </source>
</reference>
<keyword evidence="2" id="KW-1133">Transmembrane helix</keyword>
<keyword evidence="2" id="KW-0812">Transmembrane</keyword>
<feature type="region of interest" description="Disordered" evidence="1">
    <location>
        <begin position="199"/>
        <end position="219"/>
    </location>
</feature>
<feature type="compositionally biased region" description="Low complexity" evidence="1">
    <location>
        <begin position="46"/>
        <end position="112"/>
    </location>
</feature>
<feature type="transmembrane region" description="Helical" evidence="2">
    <location>
        <begin position="129"/>
        <end position="154"/>
    </location>
</feature>
<protein>
    <submittedName>
        <fullName evidence="3">Uncharacterized protein</fullName>
    </submittedName>
</protein>
<dbReference type="EMBL" id="AYKW01000023">
    <property type="protein sequence ID" value="PIL28514.1"/>
    <property type="molecule type" value="Genomic_DNA"/>
</dbReference>
<dbReference type="Proteomes" id="UP000230002">
    <property type="component" value="Unassembled WGS sequence"/>
</dbReference>
<feature type="region of interest" description="Disordered" evidence="1">
    <location>
        <begin position="1"/>
        <end position="122"/>
    </location>
</feature>
<evidence type="ECO:0000313" key="3">
    <source>
        <dbReference type="EMBL" id="PIL28514.1"/>
    </source>
</evidence>
<evidence type="ECO:0000313" key="4">
    <source>
        <dbReference type="Proteomes" id="UP000230002"/>
    </source>
</evidence>
<keyword evidence="2" id="KW-0472">Membrane</keyword>
<proteinExistence type="predicted"/>
<feature type="compositionally biased region" description="Polar residues" evidence="1">
    <location>
        <begin position="210"/>
        <end position="219"/>
    </location>
</feature>
<feature type="compositionally biased region" description="Polar residues" evidence="1">
    <location>
        <begin position="1"/>
        <end position="18"/>
    </location>
</feature>
<evidence type="ECO:0000256" key="1">
    <source>
        <dbReference type="SAM" id="MobiDB-lite"/>
    </source>
</evidence>
<gene>
    <name evidence="3" type="ORF">GSI_08552</name>
</gene>
<name>A0A2G8S452_9APHY</name>
<evidence type="ECO:0000256" key="2">
    <source>
        <dbReference type="SAM" id="Phobius"/>
    </source>
</evidence>